<keyword evidence="3" id="KW-1185">Reference proteome</keyword>
<feature type="compositionally biased region" description="Basic residues" evidence="1">
    <location>
        <begin position="50"/>
        <end position="63"/>
    </location>
</feature>
<dbReference type="Proteomes" id="UP000235786">
    <property type="component" value="Unassembled WGS sequence"/>
</dbReference>
<dbReference type="InterPro" id="IPR021858">
    <property type="entry name" value="Fun_TF"/>
</dbReference>
<feature type="compositionally biased region" description="Basic and acidic residues" evidence="1">
    <location>
        <begin position="22"/>
        <end position="36"/>
    </location>
</feature>
<dbReference type="OrthoDB" id="4159781at2759"/>
<accession>A0A2J6RRP9</accession>
<dbReference type="STRING" id="1149755.A0A2J6RRP9"/>
<organism evidence="2 3">
    <name type="scientific">Hyaloscypha variabilis (strain UAMH 11265 / GT02V1 / F)</name>
    <name type="common">Meliniomyces variabilis</name>
    <dbReference type="NCBI Taxonomy" id="1149755"/>
    <lineage>
        <taxon>Eukaryota</taxon>
        <taxon>Fungi</taxon>
        <taxon>Dikarya</taxon>
        <taxon>Ascomycota</taxon>
        <taxon>Pezizomycotina</taxon>
        <taxon>Leotiomycetes</taxon>
        <taxon>Helotiales</taxon>
        <taxon>Hyaloscyphaceae</taxon>
        <taxon>Hyaloscypha</taxon>
        <taxon>Hyaloscypha variabilis</taxon>
    </lineage>
</organism>
<feature type="region of interest" description="Disordered" evidence="1">
    <location>
        <begin position="1"/>
        <end position="90"/>
    </location>
</feature>
<dbReference type="PANTHER" id="PTHR37540:SF5">
    <property type="entry name" value="TRANSCRIPTION FACTOR DOMAIN-CONTAINING PROTEIN"/>
    <property type="match status" value="1"/>
</dbReference>
<sequence length="538" mass="60538">MDDGIPPPAANDSTQLGEEEADRSMTFEFIREDGRQRHSRSSALSTIRSQARRHANSERRRRNAPSVGRRQLLQRARDPGPSLPEFDSDDASADIEVTEDFKGYQPSTFWINEDPHAESSDQTDGRRNIYLKRSPSRHILLTEKQIVPKASLNSHSDHKARVRQYQGKILQIYLEFFRQQPTPVQTILGAGRIDPFQTYPFDLDLYEHRLVDHSIAVGGQAFPKQIPWLEKWVPFIMQDKMTLKSMLLAGETHLRATLGPSPWSPRASQLTIETCALLNKELSKPNLIVTDAMVATVIQLSGIELVFGQRSKYKSHMSGLRQMVRSRGGLDNFGLDGLMKDLIIWVHQAGGEFLVPSVQDAIQGHKHILVREEEDGSREIMTNNLPGPSSLSNEMIRILRSIRFLSTAQNTTSDTAPPSKDFQAACLGVQQQLENLRSKTDPMSIEGSCILSALVYVDKILLKSLVKNEFMSDAGKQLQHAIMLSRSAQELEDNREVLDWISTTAPVVHFFDGSPSQRANLANKFNALVTRLDELHVT</sequence>
<dbReference type="EMBL" id="KZ613944">
    <property type="protein sequence ID" value="PMD41133.1"/>
    <property type="molecule type" value="Genomic_DNA"/>
</dbReference>
<dbReference type="Pfam" id="PF11951">
    <property type="entry name" value="Fungal_trans_2"/>
    <property type="match status" value="1"/>
</dbReference>
<dbReference type="PANTHER" id="PTHR37540">
    <property type="entry name" value="TRANSCRIPTION FACTOR (ACR-2), PUTATIVE-RELATED-RELATED"/>
    <property type="match status" value="1"/>
</dbReference>
<evidence type="ECO:0000256" key="1">
    <source>
        <dbReference type="SAM" id="MobiDB-lite"/>
    </source>
</evidence>
<evidence type="ECO:0000313" key="3">
    <source>
        <dbReference type="Proteomes" id="UP000235786"/>
    </source>
</evidence>
<gene>
    <name evidence="2" type="ORF">L207DRAFT_632622</name>
</gene>
<protein>
    <submittedName>
        <fullName evidence="2">Uncharacterized protein</fullName>
    </submittedName>
</protein>
<proteinExistence type="predicted"/>
<reference evidence="2 3" key="1">
    <citation type="submission" date="2016-04" db="EMBL/GenBank/DDBJ databases">
        <title>A degradative enzymes factory behind the ericoid mycorrhizal symbiosis.</title>
        <authorList>
            <consortium name="DOE Joint Genome Institute"/>
            <person name="Martino E."/>
            <person name="Morin E."/>
            <person name="Grelet G."/>
            <person name="Kuo A."/>
            <person name="Kohler A."/>
            <person name="Daghino S."/>
            <person name="Barry K."/>
            <person name="Choi C."/>
            <person name="Cichocki N."/>
            <person name="Clum A."/>
            <person name="Copeland A."/>
            <person name="Hainaut M."/>
            <person name="Haridas S."/>
            <person name="Labutti K."/>
            <person name="Lindquist E."/>
            <person name="Lipzen A."/>
            <person name="Khouja H.-R."/>
            <person name="Murat C."/>
            <person name="Ohm R."/>
            <person name="Olson A."/>
            <person name="Spatafora J."/>
            <person name="Veneault-Fourrey C."/>
            <person name="Henrissat B."/>
            <person name="Grigoriev I."/>
            <person name="Martin F."/>
            <person name="Perotto S."/>
        </authorList>
    </citation>
    <scope>NUCLEOTIDE SEQUENCE [LARGE SCALE GENOMIC DNA]</scope>
    <source>
        <strain evidence="2 3">F</strain>
    </source>
</reference>
<evidence type="ECO:0000313" key="2">
    <source>
        <dbReference type="EMBL" id="PMD41133.1"/>
    </source>
</evidence>
<name>A0A2J6RRP9_HYAVF</name>
<dbReference type="AlphaFoldDB" id="A0A2J6RRP9"/>